<gene>
    <name evidence="1" type="ORF">S01H1_41981</name>
</gene>
<feature type="non-terminal residue" evidence="1">
    <location>
        <position position="1"/>
    </location>
</feature>
<sequence>AEKETIDLIKDALSKKGNTNLRFVNMFGTEFYDPDFILLGFPLGARAKIKNNILNQEKFKASMSTLEKVGELQEQFDIDKDLDMFVLKNNKLFKIPIDSSTALADWLDDNSFSSDDKIIVLPNFIPPVGQAIFENINWKPKSEGGEYPSPFLTIFENFLEELSTELSNLHIISTIDYNTISSMILSSLPNVLQIDNKYSLSETLTDLSEGDEFLNFDERTLDRWQISIKNLVLEKLNPGPPKGELSTIQEKFEKLQRLIGSSYEGK</sequence>
<reference evidence="1" key="1">
    <citation type="journal article" date="2014" name="Front. Microbiol.">
        <title>High frequency of phylogenetically diverse reductive dehalogenase-homologous genes in deep subseafloor sedimentary metagenomes.</title>
        <authorList>
            <person name="Kawai M."/>
            <person name="Futagami T."/>
            <person name="Toyoda A."/>
            <person name="Takaki Y."/>
            <person name="Nishi S."/>
            <person name="Hori S."/>
            <person name="Arai W."/>
            <person name="Tsubouchi T."/>
            <person name="Morono Y."/>
            <person name="Uchiyama I."/>
            <person name="Ito T."/>
            <person name="Fujiyama A."/>
            <person name="Inagaki F."/>
            <person name="Takami H."/>
        </authorList>
    </citation>
    <scope>NUCLEOTIDE SEQUENCE</scope>
    <source>
        <strain evidence="1">Expedition CK06-06</strain>
    </source>
</reference>
<comment type="caution">
    <text evidence="1">The sequence shown here is derived from an EMBL/GenBank/DDBJ whole genome shotgun (WGS) entry which is preliminary data.</text>
</comment>
<dbReference type="EMBL" id="BARS01026648">
    <property type="protein sequence ID" value="GAG02981.1"/>
    <property type="molecule type" value="Genomic_DNA"/>
</dbReference>
<protein>
    <submittedName>
        <fullName evidence="1">Uncharacterized protein</fullName>
    </submittedName>
</protein>
<evidence type="ECO:0000313" key="1">
    <source>
        <dbReference type="EMBL" id="GAG02981.1"/>
    </source>
</evidence>
<organism evidence="1">
    <name type="scientific">marine sediment metagenome</name>
    <dbReference type="NCBI Taxonomy" id="412755"/>
    <lineage>
        <taxon>unclassified sequences</taxon>
        <taxon>metagenomes</taxon>
        <taxon>ecological metagenomes</taxon>
    </lineage>
</organism>
<name>X0VR23_9ZZZZ</name>
<proteinExistence type="predicted"/>
<accession>X0VR23</accession>
<feature type="non-terminal residue" evidence="1">
    <location>
        <position position="266"/>
    </location>
</feature>
<dbReference type="AlphaFoldDB" id="X0VR23"/>